<evidence type="ECO:0000313" key="3">
    <source>
        <dbReference type="EMBL" id="AMC11677.1"/>
    </source>
</evidence>
<proteinExistence type="predicted"/>
<sequence length="362" mass="40285">MIDASRIITEALVQSGADVFIGYPITPSNLFYSYSKERFPEFLAGPDEISVLQWMCGYSAAGKIPVTATAFPGLALMTETLNMAYMMELPMVLIITQRLGPSTGSATTGAQGDLKFLDGIISGGFPLPIFSPSNFNDAWTLSNKAVKTAIEFRTPVIILTSKELVMTQRSFNINLLEPLEQINRTPKVVEPPYKPYKAGKDRVPTFYPLGNNEYQTRFNASTHDNDGLIRKGTPESLANTWRLREKLEERINEYSFFELDADDGADDLIVTWGVSADASRDAINLLRKNGKKVSLLIVKTILPISQNIFNIIDSFKTVTFAEENMTGLYKEMIFGKRKNSKVKVATKFGSMLTPSEIEEIVN</sequence>
<dbReference type="InterPro" id="IPR029061">
    <property type="entry name" value="THDP-binding"/>
</dbReference>
<feature type="domain" description="Pyruvate flavodoxin/ferredoxin oxidoreductase pyrimidine binding" evidence="2">
    <location>
        <begin position="11"/>
        <end position="229"/>
    </location>
</feature>
<dbReference type="Gene3D" id="3.40.50.920">
    <property type="match status" value="1"/>
</dbReference>
<dbReference type="SUPFAM" id="SSF52518">
    <property type="entry name" value="Thiamin diphosphate-binding fold (THDP-binding)"/>
    <property type="match status" value="1"/>
</dbReference>
<dbReference type="Pfam" id="PF01855">
    <property type="entry name" value="POR_N"/>
    <property type="match status" value="1"/>
</dbReference>
<dbReference type="InterPro" id="IPR050722">
    <property type="entry name" value="Pyruvate:ferred/Flavod_OxRd"/>
</dbReference>
<dbReference type="GO" id="GO:0016491">
    <property type="term" value="F:oxidoreductase activity"/>
    <property type="evidence" value="ECO:0007669"/>
    <property type="project" value="UniProtKB-KW"/>
</dbReference>
<evidence type="ECO:0000256" key="1">
    <source>
        <dbReference type="ARBA" id="ARBA00023002"/>
    </source>
</evidence>
<reference evidence="3 4" key="2">
    <citation type="journal article" date="2016" name="Int. J. Syst. Evol. Microbiol.">
        <title>Lutibacter profundi sp. nov., isolated from a deep-sea hydrothermal system on the Arctic Mid-Ocean Ridge and emended description of the genus Lutibacter.</title>
        <authorList>
            <person name="Le Moine Bauer S."/>
            <person name="Roalkvam I."/>
            <person name="Steen I.H."/>
            <person name="Dahle H."/>
        </authorList>
    </citation>
    <scope>NUCLEOTIDE SEQUENCE [LARGE SCALE GENOMIC DNA]</scope>
    <source>
        <strain evidence="3 4">LP1</strain>
    </source>
</reference>
<organism evidence="3 4">
    <name type="scientific">Lutibacter profundi</name>
    <dbReference type="NCBI Taxonomy" id="1622118"/>
    <lineage>
        <taxon>Bacteria</taxon>
        <taxon>Pseudomonadati</taxon>
        <taxon>Bacteroidota</taxon>
        <taxon>Flavobacteriia</taxon>
        <taxon>Flavobacteriales</taxon>
        <taxon>Flavobacteriaceae</taxon>
        <taxon>Lutibacter</taxon>
    </lineage>
</organism>
<keyword evidence="1" id="KW-0560">Oxidoreductase</keyword>
<dbReference type="PANTHER" id="PTHR32154">
    <property type="entry name" value="PYRUVATE-FLAVODOXIN OXIDOREDUCTASE-RELATED"/>
    <property type="match status" value="1"/>
</dbReference>
<dbReference type="CDD" id="cd07034">
    <property type="entry name" value="TPP_PYR_PFOR_IOR-alpha_like"/>
    <property type="match status" value="1"/>
</dbReference>
<dbReference type="GO" id="GO:0006979">
    <property type="term" value="P:response to oxidative stress"/>
    <property type="evidence" value="ECO:0007669"/>
    <property type="project" value="TreeGrafter"/>
</dbReference>
<dbReference type="InterPro" id="IPR002880">
    <property type="entry name" value="Pyrv_Fd/Flavodoxin_OxRdtase_N"/>
</dbReference>
<dbReference type="EMBL" id="CP013355">
    <property type="protein sequence ID" value="AMC11677.1"/>
    <property type="molecule type" value="Genomic_DNA"/>
</dbReference>
<dbReference type="KEGG" id="lut:Lupro_10540"/>
<keyword evidence="4" id="KW-1185">Reference proteome</keyword>
<protein>
    <recommendedName>
        <fullName evidence="2">Pyruvate flavodoxin/ferredoxin oxidoreductase pyrimidine binding domain-containing protein</fullName>
    </recommendedName>
</protein>
<dbReference type="InterPro" id="IPR009014">
    <property type="entry name" value="Transketo_C/PFOR_II"/>
</dbReference>
<dbReference type="SUPFAM" id="SSF52922">
    <property type="entry name" value="TK C-terminal domain-like"/>
    <property type="match status" value="1"/>
</dbReference>
<accession>A0A109RP05</accession>
<dbReference type="Proteomes" id="UP000059672">
    <property type="component" value="Chromosome"/>
</dbReference>
<dbReference type="AlphaFoldDB" id="A0A109RP05"/>
<dbReference type="PANTHER" id="PTHR32154:SF20">
    <property type="entry name" value="2-OXOGLUTARATE OXIDOREDUCTASE SUBUNIT KORA"/>
    <property type="match status" value="1"/>
</dbReference>
<gene>
    <name evidence="3" type="ORF">Lupro_10540</name>
</gene>
<name>A0A109RP05_9FLAO</name>
<evidence type="ECO:0000259" key="2">
    <source>
        <dbReference type="Pfam" id="PF01855"/>
    </source>
</evidence>
<evidence type="ECO:0000313" key="4">
    <source>
        <dbReference type="Proteomes" id="UP000059672"/>
    </source>
</evidence>
<dbReference type="STRING" id="1622118.Lupro_10540"/>
<dbReference type="Gene3D" id="3.40.50.970">
    <property type="match status" value="1"/>
</dbReference>
<reference evidence="4" key="1">
    <citation type="submission" date="2015-12" db="EMBL/GenBank/DDBJ databases">
        <title>Complete genome sequence of Lutibacter profundus strain LP1.</title>
        <authorList>
            <person name="Wissuwa J."/>
            <person name="Le Moine Bauer S."/>
            <person name="Stokke R."/>
            <person name="Dahle H."/>
            <person name="Steen I.H."/>
        </authorList>
    </citation>
    <scope>NUCLEOTIDE SEQUENCE [LARGE SCALE GENOMIC DNA]</scope>
    <source>
        <strain evidence="4">LP1</strain>
    </source>
</reference>